<reference evidence="2 3" key="1">
    <citation type="submission" date="2014-10" db="EMBL/GenBank/DDBJ databases">
        <title>Draft genome of the hookworm Ancylostoma caninum.</title>
        <authorList>
            <person name="Mitreva M."/>
        </authorList>
    </citation>
    <scope>NUCLEOTIDE SEQUENCE [LARGE SCALE GENOMIC DNA]</scope>
    <source>
        <strain evidence="2 3">Baltimore</strain>
    </source>
</reference>
<protein>
    <submittedName>
        <fullName evidence="2">Uncharacterized protein</fullName>
    </submittedName>
</protein>
<accession>A0A368GGP3</accession>
<dbReference type="EMBL" id="JOJR01000205">
    <property type="protein sequence ID" value="RCN42210.1"/>
    <property type="molecule type" value="Genomic_DNA"/>
</dbReference>
<evidence type="ECO:0000313" key="3">
    <source>
        <dbReference type="Proteomes" id="UP000252519"/>
    </source>
</evidence>
<dbReference type="Proteomes" id="UP000252519">
    <property type="component" value="Unassembled WGS sequence"/>
</dbReference>
<organism evidence="2 3">
    <name type="scientific">Ancylostoma caninum</name>
    <name type="common">Dog hookworm</name>
    <dbReference type="NCBI Taxonomy" id="29170"/>
    <lineage>
        <taxon>Eukaryota</taxon>
        <taxon>Metazoa</taxon>
        <taxon>Ecdysozoa</taxon>
        <taxon>Nematoda</taxon>
        <taxon>Chromadorea</taxon>
        <taxon>Rhabditida</taxon>
        <taxon>Rhabditina</taxon>
        <taxon>Rhabditomorpha</taxon>
        <taxon>Strongyloidea</taxon>
        <taxon>Ancylostomatidae</taxon>
        <taxon>Ancylostomatinae</taxon>
        <taxon>Ancylostoma</taxon>
    </lineage>
</organism>
<dbReference type="AlphaFoldDB" id="A0A368GGP3"/>
<feature type="region of interest" description="Disordered" evidence="1">
    <location>
        <begin position="1"/>
        <end position="23"/>
    </location>
</feature>
<comment type="caution">
    <text evidence="2">The sequence shown here is derived from an EMBL/GenBank/DDBJ whole genome shotgun (WGS) entry which is preliminary data.</text>
</comment>
<gene>
    <name evidence="2" type="ORF">ANCCAN_11805</name>
</gene>
<evidence type="ECO:0000313" key="2">
    <source>
        <dbReference type="EMBL" id="RCN42210.1"/>
    </source>
</evidence>
<proteinExistence type="predicted"/>
<evidence type="ECO:0000256" key="1">
    <source>
        <dbReference type="SAM" id="MobiDB-lite"/>
    </source>
</evidence>
<keyword evidence="3" id="KW-1185">Reference proteome</keyword>
<name>A0A368GGP3_ANCCA</name>
<sequence>MLYATYRDNDEEDGGGRQHGSGIVRTGKLFGGLYQDLRDIPEPVIEKTRVFFSFKILSAVCP</sequence>